<dbReference type="AlphaFoldDB" id="A0A4Z0S0J0"/>
<dbReference type="OrthoDB" id="2253165at2"/>
<organism evidence="5 6">
    <name type="scientific">Weissella confusa</name>
    <name type="common">Lactobacillus confusus</name>
    <dbReference type="NCBI Taxonomy" id="1583"/>
    <lineage>
        <taxon>Bacteria</taxon>
        <taxon>Bacillati</taxon>
        <taxon>Bacillota</taxon>
        <taxon>Bacilli</taxon>
        <taxon>Lactobacillales</taxon>
        <taxon>Lactobacillaceae</taxon>
        <taxon>Weissella</taxon>
    </lineage>
</organism>
<dbReference type="InterPro" id="IPR041033">
    <property type="entry name" value="SpaA_PFL_dom_1"/>
</dbReference>
<proteinExistence type="predicted"/>
<dbReference type="EMBL" id="PVSN01000007">
    <property type="protein sequence ID" value="TGE75769.1"/>
    <property type="molecule type" value="Genomic_DNA"/>
</dbReference>
<feature type="chain" id="PRO_5039042094" description="SpaA-like prealbumin fold domain-containing protein" evidence="3">
    <location>
        <begin position="34"/>
        <end position="1167"/>
    </location>
</feature>
<accession>A0A4Z0S0J0</accession>
<name>A0A4Z0S0J0_WEICO</name>
<keyword evidence="2" id="KW-1133">Transmembrane helix</keyword>
<dbReference type="Proteomes" id="UP000297646">
    <property type="component" value="Unassembled WGS sequence"/>
</dbReference>
<dbReference type="Gene3D" id="2.60.40.10">
    <property type="entry name" value="Immunoglobulins"/>
    <property type="match status" value="2"/>
</dbReference>
<evidence type="ECO:0000313" key="5">
    <source>
        <dbReference type="EMBL" id="TGE75769.1"/>
    </source>
</evidence>
<feature type="region of interest" description="Disordered" evidence="1">
    <location>
        <begin position="893"/>
        <end position="924"/>
    </location>
</feature>
<comment type="caution">
    <text evidence="5">The sequence shown here is derived from an EMBL/GenBank/DDBJ whole genome shotgun (WGS) entry which is preliminary data.</text>
</comment>
<evidence type="ECO:0000256" key="3">
    <source>
        <dbReference type="SAM" id="SignalP"/>
    </source>
</evidence>
<dbReference type="InterPro" id="IPR013783">
    <property type="entry name" value="Ig-like_fold"/>
</dbReference>
<protein>
    <recommendedName>
        <fullName evidence="4">SpaA-like prealbumin fold domain-containing protein</fullName>
    </recommendedName>
</protein>
<feature type="compositionally biased region" description="Basic and acidic residues" evidence="1">
    <location>
        <begin position="205"/>
        <end position="225"/>
    </location>
</feature>
<keyword evidence="3" id="KW-0732">Signal</keyword>
<gene>
    <name evidence="5" type="ORF">C6P11_01175</name>
</gene>
<evidence type="ECO:0000256" key="2">
    <source>
        <dbReference type="SAM" id="Phobius"/>
    </source>
</evidence>
<feature type="domain" description="SpaA-like prealbumin fold" evidence="4">
    <location>
        <begin position="991"/>
        <end position="1074"/>
    </location>
</feature>
<feature type="transmembrane region" description="Helical" evidence="2">
    <location>
        <begin position="1140"/>
        <end position="1161"/>
    </location>
</feature>
<dbReference type="RefSeq" id="WP_135518050.1">
    <property type="nucleotide sequence ID" value="NZ_PVSN01000007.1"/>
</dbReference>
<feature type="signal peptide" evidence="3">
    <location>
        <begin position="1"/>
        <end position="33"/>
    </location>
</feature>
<keyword evidence="2" id="KW-0472">Membrane</keyword>
<evidence type="ECO:0000259" key="4">
    <source>
        <dbReference type="Pfam" id="PF17802"/>
    </source>
</evidence>
<dbReference type="Pfam" id="PF17802">
    <property type="entry name" value="SpaA"/>
    <property type="match status" value="2"/>
</dbReference>
<sequence>MTKSGGFSIKKRHRKLGALIGLAALAVPFAANLGTLGDAIHAVTGPQNVYESKLLNVKLETSQDKAKTTWDLEFDRSDMSVSEQTVKFKLDLEKAGLTDAEIAVKDGDKLGEPLDMREGIVDAVLKTQSPHLILTAISSNEDKHDITLPVTELGLYNEENGENLLPADNRSVDLTMAFEQVAEIAKESSSETVTEAVAKEEKKAEVKSEEKTAEVKEEKQAEKAPRVVPSNNGFVPYGNADPAKWTGSQIGGTEVTSIVMKSRQFTTPQTNSEATDPNNFQIWSNRQYTRQVQTSTTGTVTHDPNAAIEIRQKLGLDSGTIDGYKEGSAAAHIQNVRTHYHAQYEQTDPQPNRSSYLIEFQNASQVTGSAFTVVYDNVGVYVDANGDEHQIGATLHLSNIVAVDGMAQDNRGVWDGTHHFIDVPNNLYSGLIYQGIRSLDVTLQFFTVEGGQFANIINVQNDSADTTKASITFDSLNNFGTTTNHGTVNQWDATAYGINSAQFAESAAKVVGNTLDWNSARTAKAGTAMVQDNSLANEMKGEWYSTAHGHYTTDPQYPVSSMAMYDNDPYDRWVDVAESNTFERGAINCPITGTTNTFRLFSGTGNTWQTLTSAQINPVALPEPYKTVTDKTDYGSALAELDAYTSGSAKQAGDYDGESVSQAGTFTKNNTSYFVHNYWVFQPTYTVGDESIAKSNKIVMTDLLPEGMTLRDYDLSDTPVTIDSQQDVSVIVPTGTGTTTPLIRQTNSAANDYSVRVEKDADEPTRQRVTVTFTDAGIGKTVFNGDDIGFSLRVKVDVMSAINAKSEVVWENQAEVITGVSDEKTNKVTTHLDPLDANIALKIHKVDGDGRSLSGADFTLTRQTEYTNWNGTTFDTPTKSELEITPASKTADTWTFDNSVSEGADGTPGEPKLKPGTYKLSETQTPDGWTGIADIVFTLNYVRANPSLTPEDDHYDDLKMVITLPSGTTWNTFDIDTGVQVDVPNGEKEAKVKLIKKDADGNELSGAQFQYRMIVNDQPEATWHDLDANGAIFTMKSGEQLDYDRPSKKEVMYEVKETQSPDGYALDGSIYFKVVPKSDYGLYSNLTAPLTDVALLATNAEGTEAYGWASMDEVDGIFIGTFEVQNNPKSIFPRVGGTGIQAYIGAGLIVMLIAGGAAWYIKRRQNQ</sequence>
<feature type="domain" description="SpaA-like prealbumin fold" evidence="4">
    <location>
        <begin position="841"/>
        <end position="931"/>
    </location>
</feature>
<evidence type="ECO:0000313" key="6">
    <source>
        <dbReference type="Proteomes" id="UP000297646"/>
    </source>
</evidence>
<keyword evidence="2" id="KW-0812">Transmembrane</keyword>
<feature type="region of interest" description="Disordered" evidence="1">
    <location>
        <begin position="205"/>
        <end position="233"/>
    </location>
</feature>
<evidence type="ECO:0000256" key="1">
    <source>
        <dbReference type="SAM" id="MobiDB-lite"/>
    </source>
</evidence>
<reference evidence="5 6" key="1">
    <citation type="submission" date="2018-03" db="EMBL/GenBank/DDBJ databases">
        <title>Genome sequencing of Weissella confusa isolates.</title>
        <authorList>
            <person name="Kajala I."/>
            <person name="Baruah R."/>
            <person name="Bergsveinson J."/>
            <person name="Juvonen R."/>
            <person name="Ziola B."/>
        </authorList>
    </citation>
    <scope>NUCLEOTIDE SEQUENCE [LARGE SCALE GENOMIC DNA]</scope>
    <source>
        <strain evidence="5 6">VTT E-062653</strain>
    </source>
</reference>